<dbReference type="GO" id="GO:0016597">
    <property type="term" value="F:amino acid binding"/>
    <property type="evidence" value="ECO:0007669"/>
    <property type="project" value="InterPro"/>
</dbReference>
<feature type="binding site" evidence="7">
    <location>
        <begin position="235"/>
        <end position="236"/>
    </location>
    <ligand>
        <name>L-ornithine</name>
        <dbReference type="ChEBI" id="CHEBI:46911"/>
    </ligand>
</feature>
<dbReference type="PROSITE" id="PS00097">
    <property type="entry name" value="CARBAMOYLTRANSFERASE"/>
    <property type="match status" value="1"/>
</dbReference>
<dbReference type="AlphaFoldDB" id="A0A1I1JCJ4"/>
<dbReference type="InterPro" id="IPR002292">
    <property type="entry name" value="Orn/put_carbamltrans"/>
</dbReference>
<comment type="subcellular location">
    <subcellularLocation>
        <location evidence="1 7">Cytoplasm</location>
    </subcellularLocation>
</comment>
<keyword evidence="11" id="KW-1185">Reference proteome</keyword>
<feature type="binding site" evidence="7">
    <location>
        <begin position="135"/>
        <end position="138"/>
    </location>
    <ligand>
        <name>carbamoyl phosphate</name>
        <dbReference type="ChEBI" id="CHEBI:58228"/>
    </ligand>
</feature>
<dbReference type="InterPro" id="IPR036901">
    <property type="entry name" value="Asp/Orn_carbamoylTrfase_sf"/>
</dbReference>
<feature type="binding site" evidence="7">
    <location>
        <position position="108"/>
    </location>
    <ligand>
        <name>carbamoyl phosphate</name>
        <dbReference type="ChEBI" id="CHEBI:58228"/>
    </ligand>
</feature>
<dbReference type="Pfam" id="PF02729">
    <property type="entry name" value="OTCace_N"/>
    <property type="match status" value="1"/>
</dbReference>
<dbReference type="InterPro" id="IPR024904">
    <property type="entry name" value="OTCase_ArgI"/>
</dbReference>
<dbReference type="InterPro" id="IPR006131">
    <property type="entry name" value="Asp_carbamoyltransf_Asp/Orn-bd"/>
</dbReference>
<evidence type="ECO:0000256" key="4">
    <source>
        <dbReference type="ARBA" id="ARBA00022490"/>
    </source>
</evidence>
<feature type="binding site" evidence="7">
    <location>
        <position position="167"/>
    </location>
    <ligand>
        <name>L-ornithine</name>
        <dbReference type="ChEBI" id="CHEBI:46911"/>
    </ligand>
</feature>
<dbReference type="GO" id="GO:0042450">
    <property type="term" value="P:L-arginine biosynthetic process via ornithine"/>
    <property type="evidence" value="ECO:0007669"/>
    <property type="project" value="UniProtKB-UniRule"/>
</dbReference>
<dbReference type="EMBL" id="FOLT01000007">
    <property type="protein sequence ID" value="SFC46065.1"/>
    <property type="molecule type" value="Genomic_DNA"/>
</dbReference>
<dbReference type="GO" id="GO:0019240">
    <property type="term" value="P:citrulline biosynthetic process"/>
    <property type="evidence" value="ECO:0007669"/>
    <property type="project" value="TreeGrafter"/>
</dbReference>
<feature type="binding site" evidence="7">
    <location>
        <position position="231"/>
    </location>
    <ligand>
        <name>L-ornithine</name>
        <dbReference type="ChEBI" id="CHEBI:46911"/>
    </ligand>
</feature>
<evidence type="ECO:0000313" key="10">
    <source>
        <dbReference type="EMBL" id="SFC46065.1"/>
    </source>
</evidence>
<dbReference type="Proteomes" id="UP000199612">
    <property type="component" value="Unassembled WGS sequence"/>
</dbReference>
<dbReference type="NCBIfam" id="TIGR00658">
    <property type="entry name" value="orni_carb_tr"/>
    <property type="match status" value="1"/>
</dbReference>
<dbReference type="GO" id="GO:0005737">
    <property type="term" value="C:cytoplasm"/>
    <property type="evidence" value="ECO:0007669"/>
    <property type="project" value="UniProtKB-SubCell"/>
</dbReference>
<keyword evidence="5 7" id="KW-0808">Transferase</keyword>
<reference evidence="11" key="1">
    <citation type="submission" date="2016-10" db="EMBL/GenBank/DDBJ databases">
        <authorList>
            <person name="Varghese N."/>
            <person name="Submissions S."/>
        </authorList>
    </citation>
    <scope>NUCLEOTIDE SEQUENCE [LARGE SCALE GENOMIC DNA]</scope>
    <source>
        <strain evidence="11">DSM 23664</strain>
    </source>
</reference>
<dbReference type="Gene3D" id="3.40.50.1370">
    <property type="entry name" value="Aspartate/ornithine carbamoyltransferase"/>
    <property type="match status" value="2"/>
</dbReference>
<dbReference type="PANTHER" id="PTHR45753:SF1">
    <property type="entry name" value="ORNITHINE CARBAMOYLTRANSFERASE, CATABOLIC"/>
    <property type="match status" value="1"/>
</dbReference>
<feature type="domain" description="Aspartate/ornithine carbamoyltransferase Asp/Orn-binding" evidence="8">
    <location>
        <begin position="154"/>
        <end position="327"/>
    </location>
</feature>
<dbReference type="OrthoDB" id="9802587at2"/>
<feature type="binding site" evidence="7">
    <location>
        <begin position="272"/>
        <end position="273"/>
    </location>
    <ligand>
        <name>carbamoyl phosphate</name>
        <dbReference type="ChEBI" id="CHEBI:58228"/>
    </ligand>
</feature>
<dbReference type="InterPro" id="IPR006130">
    <property type="entry name" value="Asp/Orn_carbamoylTrfase"/>
</dbReference>
<dbReference type="RefSeq" id="WP_091530351.1">
    <property type="nucleotide sequence ID" value="NZ_FOLT01000007.1"/>
</dbReference>
<evidence type="ECO:0000256" key="3">
    <source>
        <dbReference type="ARBA" id="ARBA00013007"/>
    </source>
</evidence>
<dbReference type="GO" id="GO:0004585">
    <property type="term" value="F:ornithine carbamoyltransferase activity"/>
    <property type="evidence" value="ECO:0007669"/>
    <property type="project" value="UniProtKB-UniRule"/>
</dbReference>
<evidence type="ECO:0000256" key="7">
    <source>
        <dbReference type="HAMAP-Rule" id="MF_01109"/>
    </source>
</evidence>
<comment type="similarity">
    <text evidence="2 7">Belongs to the aspartate/ornithine carbamoyltransferase superfamily. OTCase family.</text>
</comment>
<name>A0A1I1JCJ4_9LACT</name>
<proteinExistence type="inferred from homology"/>
<gene>
    <name evidence="10" type="ORF">SAMN04488102_10766</name>
</gene>
<evidence type="ECO:0000256" key="2">
    <source>
        <dbReference type="ARBA" id="ARBA00007805"/>
    </source>
</evidence>
<dbReference type="FunFam" id="3.40.50.1370:FF:000008">
    <property type="entry name" value="Ornithine carbamoyltransferase"/>
    <property type="match status" value="1"/>
</dbReference>
<evidence type="ECO:0000256" key="6">
    <source>
        <dbReference type="ARBA" id="ARBA00048772"/>
    </source>
</evidence>
<dbReference type="PANTHER" id="PTHR45753">
    <property type="entry name" value="ORNITHINE CARBAMOYLTRANSFERASE, MITOCHONDRIAL"/>
    <property type="match status" value="1"/>
</dbReference>
<dbReference type="PRINTS" id="PR00100">
    <property type="entry name" value="AOTCASE"/>
</dbReference>
<feature type="binding site" evidence="7">
    <location>
        <position position="317"/>
    </location>
    <ligand>
        <name>carbamoyl phosphate</name>
        <dbReference type="ChEBI" id="CHEBI:58228"/>
    </ligand>
</feature>
<dbReference type="InterPro" id="IPR006132">
    <property type="entry name" value="Asp/Orn_carbamoyltranf_P-bd"/>
</dbReference>
<evidence type="ECO:0000256" key="1">
    <source>
        <dbReference type="ARBA" id="ARBA00004496"/>
    </source>
</evidence>
<organism evidence="10 11">
    <name type="scientific">Alkalibacterium subtropicum</name>
    <dbReference type="NCBI Taxonomy" id="753702"/>
    <lineage>
        <taxon>Bacteria</taxon>
        <taxon>Bacillati</taxon>
        <taxon>Bacillota</taxon>
        <taxon>Bacilli</taxon>
        <taxon>Lactobacillales</taxon>
        <taxon>Carnobacteriaceae</taxon>
        <taxon>Alkalibacterium</taxon>
    </lineage>
</organism>
<dbReference type="SUPFAM" id="SSF53671">
    <property type="entry name" value="Aspartate/ornithine carbamoyltransferase"/>
    <property type="match status" value="1"/>
</dbReference>
<protein>
    <recommendedName>
        <fullName evidence="3 7">Ornithine carbamoyltransferase</fullName>
        <shortName evidence="7">OTCase</shortName>
        <ecNumber evidence="3 7">2.1.3.3</ecNumber>
    </recommendedName>
</protein>
<evidence type="ECO:0000313" key="11">
    <source>
        <dbReference type="Proteomes" id="UP000199612"/>
    </source>
</evidence>
<dbReference type="Pfam" id="PF00185">
    <property type="entry name" value="OTCace"/>
    <property type="match status" value="1"/>
</dbReference>
<dbReference type="PRINTS" id="PR00102">
    <property type="entry name" value="OTCASE"/>
</dbReference>
<dbReference type="STRING" id="753702.SAMN04488102_10766"/>
<evidence type="ECO:0000259" key="8">
    <source>
        <dbReference type="Pfam" id="PF00185"/>
    </source>
</evidence>
<sequence length="337" mass="37996">MQNVFQGRSLLKEKDFTKEELEYLIDFSAHLKEMKEKGIPHRYLEGKNIALLFEKASTRTRSSFTVASIDLGAHPEYLGKNDIQIGKKESVEDTAKVLGRMFDGIEFRGFKQENVELLAEHSGVPVWNGLTDEWHPTQMIADYLTLKENFGKLEGLTLAYTGDGRNNVANSLLITGAILGVNVHIVSPESLFPDEALVDLAKEYAEKSGSRVLITDDVKEGVKGADALYADVWVSMGEEDKFEERVNLLKPYQINMDMIKATGKEETILLHCLPAFHDTETEYGKMVEKEFGEVEMEVTDEAFRSKHARQFDQAENRMHSIKAIMAATLGDLFIPRV</sequence>
<feature type="domain" description="Aspartate/ornithine carbamoyltransferase carbamoyl-P binding" evidence="9">
    <location>
        <begin position="8"/>
        <end position="148"/>
    </location>
</feature>
<evidence type="ECO:0000259" key="9">
    <source>
        <dbReference type="Pfam" id="PF02729"/>
    </source>
</evidence>
<keyword evidence="4 7" id="KW-0963">Cytoplasm</keyword>
<dbReference type="HAMAP" id="MF_01109">
    <property type="entry name" value="OTCase"/>
    <property type="match status" value="1"/>
</dbReference>
<evidence type="ECO:0000256" key="5">
    <source>
        <dbReference type="ARBA" id="ARBA00022679"/>
    </source>
</evidence>
<comment type="catalytic activity">
    <reaction evidence="6 7">
        <text>carbamoyl phosphate + L-ornithine = L-citrulline + phosphate + H(+)</text>
        <dbReference type="Rhea" id="RHEA:19513"/>
        <dbReference type="ChEBI" id="CHEBI:15378"/>
        <dbReference type="ChEBI" id="CHEBI:43474"/>
        <dbReference type="ChEBI" id="CHEBI:46911"/>
        <dbReference type="ChEBI" id="CHEBI:57743"/>
        <dbReference type="ChEBI" id="CHEBI:58228"/>
        <dbReference type="EC" id="2.1.3.3"/>
    </reaction>
</comment>
<accession>A0A1I1JCJ4</accession>
<feature type="binding site" evidence="7">
    <location>
        <begin position="57"/>
        <end position="60"/>
    </location>
    <ligand>
        <name>carbamoyl phosphate</name>
        <dbReference type="ChEBI" id="CHEBI:58228"/>
    </ligand>
</feature>
<dbReference type="NCBIfam" id="NF001986">
    <property type="entry name" value="PRK00779.1"/>
    <property type="match status" value="1"/>
</dbReference>
<dbReference type="EC" id="2.1.3.3" evidence="3 7"/>
<feature type="binding site" evidence="7">
    <location>
        <position position="84"/>
    </location>
    <ligand>
        <name>carbamoyl phosphate</name>
        <dbReference type="ChEBI" id="CHEBI:58228"/>
    </ligand>
</feature>